<feature type="compositionally biased region" description="Basic residues" evidence="1">
    <location>
        <begin position="1"/>
        <end position="19"/>
    </location>
</feature>
<name>A0A016TUD4_9BILA</name>
<feature type="region of interest" description="Disordered" evidence="1">
    <location>
        <begin position="1"/>
        <end position="24"/>
    </location>
</feature>
<evidence type="ECO:0000313" key="3">
    <source>
        <dbReference type="Proteomes" id="UP000024635"/>
    </source>
</evidence>
<gene>
    <name evidence="2" type="primary">Acey_s0075.g986</name>
    <name evidence="2" type="ORF">Y032_0075g986</name>
</gene>
<comment type="caution">
    <text evidence="2">The sequence shown here is derived from an EMBL/GenBank/DDBJ whole genome shotgun (WGS) entry which is preliminary data.</text>
</comment>
<keyword evidence="3" id="KW-1185">Reference proteome</keyword>
<dbReference type="AlphaFoldDB" id="A0A016TUD4"/>
<evidence type="ECO:0000256" key="1">
    <source>
        <dbReference type="SAM" id="MobiDB-lite"/>
    </source>
</evidence>
<proteinExistence type="predicted"/>
<protein>
    <submittedName>
        <fullName evidence="2">Uncharacterized protein</fullName>
    </submittedName>
</protein>
<evidence type="ECO:0000313" key="2">
    <source>
        <dbReference type="EMBL" id="EYC06614.1"/>
    </source>
</evidence>
<accession>A0A016TUD4</accession>
<dbReference type="EMBL" id="JARK01001411">
    <property type="protein sequence ID" value="EYC06614.1"/>
    <property type="molecule type" value="Genomic_DNA"/>
</dbReference>
<reference evidence="3" key="1">
    <citation type="journal article" date="2015" name="Nat. Genet.">
        <title>The genome and transcriptome of the zoonotic hookworm Ancylostoma ceylanicum identify infection-specific gene families.</title>
        <authorList>
            <person name="Schwarz E.M."/>
            <person name="Hu Y."/>
            <person name="Antoshechkin I."/>
            <person name="Miller M.M."/>
            <person name="Sternberg P.W."/>
            <person name="Aroian R.V."/>
        </authorList>
    </citation>
    <scope>NUCLEOTIDE SEQUENCE</scope>
    <source>
        <strain evidence="3">HY135</strain>
    </source>
</reference>
<organism evidence="2 3">
    <name type="scientific">Ancylostoma ceylanicum</name>
    <dbReference type="NCBI Taxonomy" id="53326"/>
    <lineage>
        <taxon>Eukaryota</taxon>
        <taxon>Metazoa</taxon>
        <taxon>Ecdysozoa</taxon>
        <taxon>Nematoda</taxon>
        <taxon>Chromadorea</taxon>
        <taxon>Rhabditida</taxon>
        <taxon>Rhabditina</taxon>
        <taxon>Rhabditomorpha</taxon>
        <taxon>Strongyloidea</taxon>
        <taxon>Ancylostomatidae</taxon>
        <taxon>Ancylostomatinae</taxon>
        <taxon>Ancylostoma</taxon>
    </lineage>
</organism>
<sequence>MVSRGKKKGRNKERTKGRRKEKEKMGGLEEFPIFYFLDHQRTYISQASRQRWSFSELAPVQQPLEVHMRLVLFMYSRGTLEKYVDSRTSVTRPRSVIP</sequence>
<dbReference type="Proteomes" id="UP000024635">
    <property type="component" value="Unassembled WGS sequence"/>
</dbReference>